<dbReference type="Proteomes" id="UP000290657">
    <property type="component" value="Unassembled WGS sequence"/>
</dbReference>
<dbReference type="PIRSF" id="PIRSF005522">
    <property type="entry name" value="UCP005522"/>
    <property type="match status" value="1"/>
</dbReference>
<dbReference type="EMBL" id="PDKN01000003">
    <property type="protein sequence ID" value="RXJ58153.1"/>
    <property type="molecule type" value="Genomic_DNA"/>
</dbReference>
<dbReference type="PANTHER" id="PTHR34595:SF7">
    <property type="entry name" value="SLL1039 PROTEIN"/>
    <property type="match status" value="1"/>
</dbReference>
<evidence type="ECO:0000313" key="2">
    <source>
        <dbReference type="EMBL" id="RXJ58153.1"/>
    </source>
</evidence>
<sequence length="465" mass="53770">MISRIIWRCALPDTRNSITEMFWKIFANQNRKKVQEFKKYMDKFAISFNLYKDGNFIERSLPFDVIPRIMTAKEFHTLEKGLSQRIKALNLFLEDLYTTKNIIKDKIIPETFIYEAKGYLKELEGFSPPQKLRTHINGIDLVKDSVSNEWIILEDNLRVPSGASYPLSIRNTFRKIYPDFFEKMSIKPIKGYADLLIESMQYVNCGGINVVLTPGRYNSAYYEHAYLAEITGAQLVRNNELIVENKVVYFKNYNGEKIKVGAIYRRLDDEFLDPTFFNEESLIGVSGIMEAYLAGNVAIMNAPGNGIADDKGIYYFVPDMIEYYLKEEPILKNAPTYLPYFEKDKKYIFENMKKLVIKDVAEAGGYGVMFGHTMSEIQLQDLKTIIEANPRRFIAQELIEFYDEECYINDEIVPRKADFRAYVVMSKEPKVWSCGLTRYAVDAGNYLVNSSQGGGFKDTWVVEEA</sequence>
<gene>
    <name evidence="2" type="ORF">CRV04_06500</name>
</gene>
<dbReference type="InterPro" id="IPR016450">
    <property type="entry name" value="UCP005522"/>
</dbReference>
<accession>A0A4Q0XVE5</accession>
<dbReference type="InterPro" id="IPR051680">
    <property type="entry name" value="ATP-dep_Glu-Cys_Ligase-2"/>
</dbReference>
<keyword evidence="3" id="KW-1185">Reference proteome</keyword>
<comment type="caution">
    <text evidence="2">The sequence shown here is derived from an EMBL/GenBank/DDBJ whole genome shotgun (WGS) entry which is preliminary data.</text>
</comment>
<evidence type="ECO:0000313" key="3">
    <source>
        <dbReference type="Proteomes" id="UP000290657"/>
    </source>
</evidence>
<feature type="domain" description="Circularly permuted ATP-grasp type 2" evidence="1">
    <location>
        <begin position="67"/>
        <end position="440"/>
    </location>
</feature>
<protein>
    <submittedName>
        <fullName evidence="2">UDP-N-acetylmuramate dehydrogenase</fullName>
    </submittedName>
</protein>
<dbReference type="Pfam" id="PF14403">
    <property type="entry name" value="CP_ATPgrasp_2"/>
    <property type="match status" value="1"/>
</dbReference>
<dbReference type="AlphaFoldDB" id="A0A4Q0XVE5"/>
<dbReference type="Gene3D" id="3.30.1490.270">
    <property type="match status" value="1"/>
</dbReference>
<dbReference type="SUPFAM" id="SSF56059">
    <property type="entry name" value="Glutathione synthetase ATP-binding domain-like"/>
    <property type="match status" value="1"/>
</dbReference>
<evidence type="ECO:0000259" key="1">
    <source>
        <dbReference type="Pfam" id="PF14403"/>
    </source>
</evidence>
<dbReference type="PANTHER" id="PTHR34595">
    <property type="entry name" value="BLR5612 PROTEIN"/>
    <property type="match status" value="1"/>
</dbReference>
<dbReference type="Gene3D" id="3.40.50.11290">
    <property type="match status" value="1"/>
</dbReference>
<organism evidence="2 3">
    <name type="scientific">Candidatus Marinarcus aquaticus</name>
    <dbReference type="NCBI Taxonomy" id="2044504"/>
    <lineage>
        <taxon>Bacteria</taxon>
        <taxon>Pseudomonadati</taxon>
        <taxon>Campylobacterota</taxon>
        <taxon>Epsilonproteobacteria</taxon>
        <taxon>Campylobacterales</taxon>
        <taxon>Arcobacteraceae</taxon>
        <taxon>Candidatus Marinarcus</taxon>
    </lineage>
</organism>
<dbReference type="OrthoDB" id="9804079at2"/>
<proteinExistence type="predicted"/>
<reference evidence="2 3" key="1">
    <citation type="submission" date="2017-10" db="EMBL/GenBank/DDBJ databases">
        <title>Genomics of the genus Arcobacter.</title>
        <authorList>
            <person name="Perez-Cataluna A."/>
            <person name="Figueras M.J."/>
        </authorList>
    </citation>
    <scope>NUCLEOTIDE SEQUENCE [LARGE SCALE GENOMIC DNA]</scope>
    <source>
        <strain evidence="2 3">CECT 8987</strain>
    </source>
</reference>
<dbReference type="InterPro" id="IPR025841">
    <property type="entry name" value="CP_ATPgrasp_2"/>
</dbReference>
<name>A0A4Q0XVE5_9BACT</name>